<keyword evidence="3" id="KW-0378">Hydrolase</keyword>
<feature type="signal peptide" evidence="1">
    <location>
        <begin position="1"/>
        <end position="25"/>
    </location>
</feature>
<keyword evidence="1" id="KW-0732">Signal</keyword>
<feature type="domain" description="Amidohydrolase-related" evidence="2">
    <location>
        <begin position="44"/>
        <end position="320"/>
    </location>
</feature>
<reference evidence="3 4" key="1">
    <citation type="submission" date="2019-09" db="EMBL/GenBank/DDBJ databases">
        <authorList>
            <person name="Depoorter E."/>
        </authorList>
    </citation>
    <scope>NUCLEOTIDE SEQUENCE [LARGE SCALE GENOMIC DNA]</scope>
    <source>
        <strain evidence="3">LMG 24066</strain>
    </source>
</reference>
<organism evidence="3 4">
    <name type="scientific">Burkholderia arboris</name>
    <dbReference type="NCBI Taxonomy" id="488730"/>
    <lineage>
        <taxon>Bacteria</taxon>
        <taxon>Pseudomonadati</taxon>
        <taxon>Pseudomonadota</taxon>
        <taxon>Betaproteobacteria</taxon>
        <taxon>Burkholderiales</taxon>
        <taxon>Burkholderiaceae</taxon>
        <taxon>Burkholderia</taxon>
        <taxon>Burkholderia cepacia complex</taxon>
    </lineage>
</organism>
<dbReference type="InterPro" id="IPR032466">
    <property type="entry name" value="Metal_Hydrolase"/>
</dbReference>
<dbReference type="InterPro" id="IPR006680">
    <property type="entry name" value="Amidohydro-rel"/>
</dbReference>
<protein>
    <submittedName>
        <fullName evidence="3">2-pyrone-4,6-dicarboxylate hydrolase</fullName>
    </submittedName>
</protein>
<dbReference type="EMBL" id="CABVPX010000057">
    <property type="protein sequence ID" value="VWC44887.1"/>
    <property type="molecule type" value="Genomic_DNA"/>
</dbReference>
<dbReference type="GO" id="GO:0016787">
    <property type="term" value="F:hydrolase activity"/>
    <property type="evidence" value="ECO:0007669"/>
    <property type="project" value="UniProtKB-KW"/>
</dbReference>
<dbReference type="SUPFAM" id="SSF51556">
    <property type="entry name" value="Metallo-dependent hydrolases"/>
    <property type="match status" value="1"/>
</dbReference>
<evidence type="ECO:0000313" key="3">
    <source>
        <dbReference type="EMBL" id="VWC44887.1"/>
    </source>
</evidence>
<evidence type="ECO:0000256" key="1">
    <source>
        <dbReference type="SAM" id="SignalP"/>
    </source>
</evidence>
<evidence type="ECO:0000313" key="4">
    <source>
        <dbReference type="Proteomes" id="UP000494172"/>
    </source>
</evidence>
<name>A0A9Q9SRH4_9BURK</name>
<dbReference type="Pfam" id="PF04909">
    <property type="entry name" value="Amidohydro_2"/>
    <property type="match status" value="1"/>
</dbReference>
<dbReference type="AlphaFoldDB" id="A0A9Q9SRH4"/>
<dbReference type="PANTHER" id="PTHR35563">
    <property type="entry name" value="BARREL METAL-DEPENDENT HYDROLASE, PUTATIVE (AFU_ORTHOLOGUE AFUA_1G16240)-RELATED"/>
    <property type="match status" value="1"/>
</dbReference>
<dbReference type="InterPro" id="IPR052358">
    <property type="entry name" value="Aro_Compnd_Degr_Hydrolases"/>
</dbReference>
<feature type="chain" id="PRO_5040427141" evidence="1">
    <location>
        <begin position="26"/>
        <end position="320"/>
    </location>
</feature>
<evidence type="ECO:0000259" key="2">
    <source>
        <dbReference type="Pfam" id="PF04909"/>
    </source>
</evidence>
<sequence length="320" mass="34761">MTNRRSFVLKSAAVCIAGTSMGVTANATTRAVRDLPFRIPPNACDCHVHVVGHQNRYPMLPDRAYTPPEASVTELRMHLAQIGMSRVVLIQPSFYGVDNSCLVDTLQALGNMARGIAVINSSTPDETLQALAANGVKGVRANLESIGLRDPAAARNALKELARRIAPLGWHIQIYAASHVIAASAEVIGGLGVPIVLDHFALVQTSNGLTQSPLAPIVELVRSGYAYVKLSAPYRISKGAPNYDDVCPIARLLVEANPSQIVWASDWPHTDRAPNKRPTDVSPFRLVDDVYMLNQFLNWVPEPELRQSILVSNPAKLYGF</sequence>
<comment type="caution">
    <text evidence="3">The sequence shown here is derived from an EMBL/GenBank/DDBJ whole genome shotgun (WGS) entry which is preliminary data.</text>
</comment>
<gene>
    <name evidence="3" type="ORF">BAR24066_07279</name>
</gene>
<accession>A0A9Q9SRH4</accession>
<dbReference type="Gene3D" id="3.20.20.140">
    <property type="entry name" value="Metal-dependent hydrolases"/>
    <property type="match status" value="1"/>
</dbReference>
<dbReference type="PANTHER" id="PTHR35563:SF2">
    <property type="entry name" value="BARREL METAL-DEPENDENT HYDROLASE, PUTATIVE (AFU_ORTHOLOGUE AFUA_1G16240)-RELATED"/>
    <property type="match status" value="1"/>
</dbReference>
<dbReference type="RefSeq" id="WP_174994688.1">
    <property type="nucleotide sequence ID" value="NZ_CABVPX010000057.1"/>
</dbReference>
<dbReference type="Proteomes" id="UP000494172">
    <property type="component" value="Unassembled WGS sequence"/>
</dbReference>
<proteinExistence type="predicted"/>